<dbReference type="Pfam" id="PF00903">
    <property type="entry name" value="Glyoxalase"/>
    <property type="match status" value="1"/>
</dbReference>
<dbReference type="PROSITE" id="PS51819">
    <property type="entry name" value="VOC"/>
    <property type="match status" value="1"/>
</dbReference>
<dbReference type="EMBL" id="CP021111">
    <property type="protein sequence ID" value="ARP94496.1"/>
    <property type="molecule type" value="Genomic_DNA"/>
</dbReference>
<evidence type="ECO:0000313" key="2">
    <source>
        <dbReference type="EMBL" id="ARP94496.1"/>
    </source>
</evidence>
<accession>A0A1W6ZAS4</accession>
<dbReference type="PANTHER" id="PTHR35006">
    <property type="entry name" value="GLYOXALASE FAMILY PROTEIN (AFU_ORTHOLOGUE AFUA_5G14830)"/>
    <property type="match status" value="1"/>
</dbReference>
<dbReference type="SUPFAM" id="SSF54593">
    <property type="entry name" value="Glyoxalase/Bleomycin resistance protein/Dihydroxybiphenyl dioxygenase"/>
    <property type="match status" value="1"/>
</dbReference>
<name>A0A1W6ZAS4_9BORD</name>
<dbReference type="AlphaFoldDB" id="A0A1W6ZAS4"/>
<dbReference type="GO" id="GO:0016829">
    <property type="term" value="F:lyase activity"/>
    <property type="evidence" value="ECO:0007669"/>
    <property type="project" value="UniProtKB-KW"/>
</dbReference>
<dbReference type="InterPro" id="IPR037523">
    <property type="entry name" value="VOC_core"/>
</dbReference>
<dbReference type="PANTHER" id="PTHR35006:SF1">
    <property type="entry name" value="BLL2941 PROTEIN"/>
    <property type="match status" value="1"/>
</dbReference>
<protein>
    <submittedName>
        <fullName evidence="2">Lactoylglutathione lyase</fullName>
    </submittedName>
</protein>
<dbReference type="KEGG" id="bgm:CAL15_08910"/>
<dbReference type="OrthoDB" id="9800438at2"/>
<dbReference type="RefSeq" id="WP_086078263.1">
    <property type="nucleotide sequence ID" value="NZ_CP021111.1"/>
</dbReference>
<keyword evidence="3" id="KW-1185">Reference proteome</keyword>
<dbReference type="InterPro" id="IPR029068">
    <property type="entry name" value="Glyas_Bleomycin-R_OHBP_Dase"/>
</dbReference>
<dbReference type="Proteomes" id="UP000194161">
    <property type="component" value="Chromosome"/>
</dbReference>
<feature type="domain" description="VOC" evidence="1">
    <location>
        <begin position="1"/>
        <end position="129"/>
    </location>
</feature>
<keyword evidence="2" id="KW-0456">Lyase</keyword>
<dbReference type="InterPro" id="IPR004360">
    <property type="entry name" value="Glyas_Fos-R_dOase_dom"/>
</dbReference>
<organism evidence="2 3">
    <name type="scientific">Bordetella genomosp. 13</name>
    <dbReference type="NCBI Taxonomy" id="463040"/>
    <lineage>
        <taxon>Bacteria</taxon>
        <taxon>Pseudomonadati</taxon>
        <taxon>Pseudomonadota</taxon>
        <taxon>Betaproteobacteria</taxon>
        <taxon>Burkholderiales</taxon>
        <taxon>Alcaligenaceae</taxon>
        <taxon>Bordetella</taxon>
    </lineage>
</organism>
<evidence type="ECO:0000259" key="1">
    <source>
        <dbReference type="PROSITE" id="PS51819"/>
    </source>
</evidence>
<reference evidence="2 3" key="1">
    <citation type="submission" date="2017-05" db="EMBL/GenBank/DDBJ databases">
        <title>Complete and WGS of Bordetella genogroups.</title>
        <authorList>
            <person name="Spilker T."/>
            <person name="LiPuma J."/>
        </authorList>
    </citation>
    <scope>NUCLEOTIDE SEQUENCE [LARGE SCALE GENOMIC DNA]</scope>
    <source>
        <strain evidence="2 3">AU7206</strain>
    </source>
</reference>
<dbReference type="CDD" id="cd07262">
    <property type="entry name" value="VOC_like"/>
    <property type="match status" value="1"/>
</dbReference>
<dbReference type="Gene3D" id="3.10.180.10">
    <property type="entry name" value="2,3-Dihydroxybiphenyl 1,2-Dioxygenase, domain 1"/>
    <property type="match status" value="1"/>
</dbReference>
<gene>
    <name evidence="2" type="ORF">CAL15_08910</name>
</gene>
<dbReference type="STRING" id="463040.CAL15_08910"/>
<proteinExistence type="predicted"/>
<sequence length="133" mass="14419">MFSHITVGTDDLERAGRFYDAILFPLGLVRRHVEPDGFADAICWIVPGQPLPCFYAHMPFNGEPATVGNGCMVAFRAASPKQVDQAYAAGMAAGGSDEGPPGERRHYAPGYYGAYMRDPDGNKVHIVHRGDHA</sequence>
<evidence type="ECO:0000313" key="3">
    <source>
        <dbReference type="Proteomes" id="UP000194161"/>
    </source>
</evidence>